<organism evidence="14 15">
    <name type="scientific">Cylindrobasidium torrendii FP15055 ss-10</name>
    <dbReference type="NCBI Taxonomy" id="1314674"/>
    <lineage>
        <taxon>Eukaryota</taxon>
        <taxon>Fungi</taxon>
        <taxon>Dikarya</taxon>
        <taxon>Basidiomycota</taxon>
        <taxon>Agaricomycotina</taxon>
        <taxon>Agaricomycetes</taxon>
        <taxon>Agaricomycetidae</taxon>
        <taxon>Agaricales</taxon>
        <taxon>Marasmiineae</taxon>
        <taxon>Physalacriaceae</taxon>
        <taxon>Cylindrobasidium</taxon>
    </lineage>
</organism>
<dbReference type="PIRSF" id="PIRSF017127">
    <property type="entry name" value="Condensin_D2"/>
    <property type="match status" value="1"/>
</dbReference>
<feature type="region of interest" description="Disordered" evidence="11">
    <location>
        <begin position="896"/>
        <end position="956"/>
    </location>
</feature>
<feature type="region of interest" description="Disordered" evidence="11">
    <location>
        <begin position="127"/>
        <end position="167"/>
    </location>
</feature>
<feature type="region of interest" description="Disordered" evidence="11">
    <location>
        <begin position="1322"/>
        <end position="1382"/>
    </location>
</feature>
<dbReference type="GO" id="GO:0051301">
    <property type="term" value="P:cell division"/>
    <property type="evidence" value="ECO:0007669"/>
    <property type="project" value="UniProtKB-KW"/>
</dbReference>
<dbReference type="Gene3D" id="1.25.10.10">
    <property type="entry name" value="Leucine-rich Repeat Variant"/>
    <property type="match status" value="1"/>
</dbReference>
<feature type="compositionally biased region" description="Acidic residues" evidence="11">
    <location>
        <begin position="896"/>
        <end position="923"/>
    </location>
</feature>
<feature type="domain" description="Condensin complex subunit 1 N-terminal" evidence="13">
    <location>
        <begin position="76"/>
        <end position="245"/>
    </location>
</feature>
<evidence type="ECO:0000256" key="9">
    <source>
        <dbReference type="ARBA" id="ARBA00023306"/>
    </source>
</evidence>
<dbReference type="GO" id="GO:0005634">
    <property type="term" value="C:nucleus"/>
    <property type="evidence" value="ECO:0007669"/>
    <property type="project" value="UniProtKB-SubCell"/>
</dbReference>
<evidence type="ECO:0000256" key="3">
    <source>
        <dbReference type="ARBA" id="ARBA00009606"/>
    </source>
</evidence>
<evidence type="ECO:0000256" key="6">
    <source>
        <dbReference type="ARBA" id="ARBA00022776"/>
    </source>
</evidence>
<dbReference type="InterPro" id="IPR026971">
    <property type="entry name" value="CND1/NCAPD3"/>
</dbReference>
<name>A0A0D7B4U6_9AGAR</name>
<feature type="compositionally biased region" description="Polar residues" evidence="11">
    <location>
        <begin position="128"/>
        <end position="138"/>
    </location>
</feature>
<accession>A0A0D7B4U6</accession>
<evidence type="ECO:0000256" key="8">
    <source>
        <dbReference type="ARBA" id="ARBA00023242"/>
    </source>
</evidence>
<dbReference type="PANTHER" id="PTHR14222:SF2">
    <property type="entry name" value="CONDENSIN COMPLEX SUBUNIT 1"/>
    <property type="match status" value="1"/>
</dbReference>
<evidence type="ECO:0000256" key="4">
    <source>
        <dbReference type="ARBA" id="ARBA00022454"/>
    </source>
</evidence>
<keyword evidence="15" id="KW-1185">Reference proteome</keyword>
<evidence type="ECO:0000256" key="2">
    <source>
        <dbReference type="ARBA" id="ARBA00004286"/>
    </source>
</evidence>
<feature type="compositionally biased region" description="Polar residues" evidence="11">
    <location>
        <begin position="1349"/>
        <end position="1359"/>
    </location>
</feature>
<feature type="compositionally biased region" description="Basic residues" evidence="11">
    <location>
        <begin position="1333"/>
        <end position="1346"/>
    </location>
</feature>
<dbReference type="GO" id="GO:0010032">
    <property type="term" value="P:meiotic chromosome condensation"/>
    <property type="evidence" value="ECO:0007669"/>
    <property type="project" value="TreeGrafter"/>
</dbReference>
<feature type="compositionally biased region" description="Polar residues" evidence="11">
    <location>
        <begin position="939"/>
        <end position="948"/>
    </location>
</feature>
<comment type="subcellular location">
    <subcellularLocation>
        <location evidence="2">Chromosome</location>
    </subcellularLocation>
    <subcellularLocation>
        <location evidence="1">Nucleus</location>
    </subcellularLocation>
</comment>
<dbReference type="GO" id="GO:0007076">
    <property type="term" value="P:mitotic chromosome condensation"/>
    <property type="evidence" value="ECO:0007669"/>
    <property type="project" value="InterPro"/>
</dbReference>
<evidence type="ECO:0000259" key="12">
    <source>
        <dbReference type="Pfam" id="PF12717"/>
    </source>
</evidence>
<protein>
    <recommendedName>
        <fullName evidence="10">Condensin complex subunit 1</fullName>
    </recommendedName>
</protein>
<keyword evidence="4" id="KW-0158">Chromosome</keyword>
<keyword evidence="7 10" id="KW-0226">DNA condensation</keyword>
<sequence>MVFNLASAAKTSPDEYDFDNEVDPEEQDIARLLGSAVESVTENQENIKEDGNFGVFCSVLKHAKSVKPELFTTFRDCIVSAFHAETEAAIADINEDEQAGGPPHAETLEMFAFLLYWFALAARGVKGSSEQLGPNSPVKTKPKRGRGGKTKAASRSNSKKDQDSGVETFSWADQIPSTLGTVSQIIRRLNTKRVWPQPSDRNAFVKAITEPIWIIAQEESYMKHTEVATSVKAALAYAVKYQNYQQIAEHKIFDSLQFYEHLANPIAEFLALLSKDHEEPQLTIDVLVQISKMTFAAGEKETKEDRIFSKFLIHLAKEAPSIVAGQISLVVNQLDCESYSIRLAVLTVLQTLISHIHQSHDGTPEAKRKANEDIANIIESHIMPRQLDASTYVRTRVLNLLTLFIVESDMTSTSPLHAKLTQMAVNCLDDNTSTVRKAALSLIIKLMDVHQYKLPSGEFSLDQDRWREAFHAAGKKWMQLGQDPYSVRPYGWRRLPPLDRDENDQKDMDDEQQQQPRTQNDEMEVDQPTDVEDEEDEEDDAMSVDEDGEPVPKRKPKAKKPVSKRGRLAARPSIGFVDEVAIMEAIAQNEQVDLMEVETAKLGWLLAQQALVFVTLLESTADVVLRILGSVHKTEVTEAIDFFFHGSLPQCQLQLASRGITQMIHLIWNKDTSTDPDSGPDTKSVRSKLIECYVWLDLRADDAPAGPKAIARNLVTRTFGADLAYLISYEELLRQLMVDKKIDERAVEVLWKSYTQRNIVKAQRRGAICVLSMLASGDHTILHDHLDDMLKVGLGKLGVDDLTLARYTCIALQRLNGVAKKVKGAAEDRPIRYMMDHSIFKVMSRFLLRKSRKTEWFAVAEQIINTVYALGDQPNVFCEKIIKELTARAFKMNQEAEDTQMGEPETQDQDQQDQDGENEEKEEDVPRKNDDAMDEDPPASTQSGSTQSRSKDKDDRGDAFELAQLLFVVGHVALKQMVHLELIEKELKRQREPAKVQQAPVDEIEAVVGNSEDEIADEMHRIREDALIYGNSLLACYGSMLNTVCRSPSDYKDLTLQTAAMLSLSKFLCVSSRFCQDNHHILFHRMQHSLHANIRSNVAIALGDVAVSFSTILDESSQELYRGLSDKDLVVKKNTLMVLTHLILNGMIKVKGQLGELAKCLVDPNDKIKGLAELFFKELSTKDQAIYNNLPDVISHLSGGEHAVPEDKFEKIIAHIFKYIDKAQHAENMVDKLCQRFQLTDDPRQWRDIALCLSLLPYKSEKALKKLVEGLPCYKDKLHEELVFQRIIGIITKASTTKVAGKGGDTDLQEFQLTLEKCKDQGEEDHALEQRTGKKAATKKRSKRTKGAPSSTQGQSQAPRATRRKRQQSAVPEDDEDDDGLS</sequence>
<comment type="similarity">
    <text evidence="3 10">Belongs to the CND1 (condensin subunit 1) family.</text>
</comment>
<feature type="compositionally biased region" description="Basic residues" evidence="11">
    <location>
        <begin position="553"/>
        <end position="566"/>
    </location>
</feature>
<evidence type="ECO:0000256" key="10">
    <source>
        <dbReference type="PIRNR" id="PIRNR017127"/>
    </source>
</evidence>
<feature type="region of interest" description="Disordered" evidence="11">
    <location>
        <begin position="488"/>
        <end position="566"/>
    </location>
</feature>
<evidence type="ECO:0000256" key="1">
    <source>
        <dbReference type="ARBA" id="ARBA00004123"/>
    </source>
</evidence>
<dbReference type="InterPro" id="IPR032682">
    <property type="entry name" value="Cnd1_C"/>
</dbReference>
<keyword evidence="5 10" id="KW-0132">Cell division</keyword>
<dbReference type="InterPro" id="IPR016024">
    <property type="entry name" value="ARM-type_fold"/>
</dbReference>
<dbReference type="InterPro" id="IPR011989">
    <property type="entry name" value="ARM-like"/>
</dbReference>
<proteinExistence type="inferred from homology"/>
<feature type="compositionally biased region" description="Acidic residues" evidence="11">
    <location>
        <begin position="1372"/>
        <end position="1382"/>
    </location>
</feature>
<dbReference type="GO" id="GO:0000779">
    <property type="term" value="C:condensed chromosome, centromeric region"/>
    <property type="evidence" value="ECO:0007669"/>
    <property type="project" value="TreeGrafter"/>
</dbReference>
<keyword evidence="9 10" id="KW-0131">Cell cycle</keyword>
<dbReference type="GO" id="GO:0000796">
    <property type="term" value="C:condensin complex"/>
    <property type="evidence" value="ECO:0007669"/>
    <property type="project" value="TreeGrafter"/>
</dbReference>
<dbReference type="STRING" id="1314674.A0A0D7B4U6"/>
<feature type="compositionally biased region" description="Acidic residues" evidence="11">
    <location>
        <begin position="521"/>
        <end position="549"/>
    </location>
</feature>
<dbReference type="Pfam" id="PF12717">
    <property type="entry name" value="Cnd1"/>
    <property type="match status" value="1"/>
</dbReference>
<reference evidence="14 15" key="1">
    <citation type="journal article" date="2015" name="Fungal Genet. Biol.">
        <title>Evolution of novel wood decay mechanisms in Agaricales revealed by the genome sequences of Fistulina hepatica and Cylindrobasidium torrendii.</title>
        <authorList>
            <person name="Floudas D."/>
            <person name="Held B.W."/>
            <person name="Riley R."/>
            <person name="Nagy L.G."/>
            <person name="Koehler G."/>
            <person name="Ransdell A.S."/>
            <person name="Younus H."/>
            <person name="Chow J."/>
            <person name="Chiniquy J."/>
            <person name="Lipzen A."/>
            <person name="Tritt A."/>
            <person name="Sun H."/>
            <person name="Haridas S."/>
            <person name="LaButti K."/>
            <person name="Ohm R.A."/>
            <person name="Kues U."/>
            <person name="Blanchette R.A."/>
            <person name="Grigoriev I.V."/>
            <person name="Minto R.E."/>
            <person name="Hibbett D.S."/>
        </authorList>
    </citation>
    <scope>NUCLEOTIDE SEQUENCE [LARGE SCALE GENOMIC DNA]</scope>
    <source>
        <strain evidence="14 15">FP15055 ss-10</strain>
    </source>
</reference>
<feature type="compositionally biased region" description="Basic residues" evidence="11">
    <location>
        <begin position="140"/>
        <end position="149"/>
    </location>
</feature>
<evidence type="ECO:0000256" key="5">
    <source>
        <dbReference type="ARBA" id="ARBA00022618"/>
    </source>
</evidence>
<evidence type="ECO:0000256" key="7">
    <source>
        <dbReference type="ARBA" id="ARBA00023067"/>
    </source>
</evidence>
<evidence type="ECO:0000313" key="14">
    <source>
        <dbReference type="EMBL" id="KIY64551.1"/>
    </source>
</evidence>
<keyword evidence="6 10" id="KW-0498">Mitosis</keyword>
<dbReference type="OrthoDB" id="436262at2759"/>
<dbReference type="SUPFAM" id="SSF48371">
    <property type="entry name" value="ARM repeat"/>
    <property type="match status" value="1"/>
</dbReference>
<feature type="domain" description="Condensin complex subunit 1 C-terminal" evidence="12">
    <location>
        <begin position="1094"/>
        <end position="1254"/>
    </location>
</feature>
<comment type="function">
    <text evidence="10">Regulatory subunit of the condensin complex, a complex required for conversion of interphase chromatin into mitotic-like condense chromosomes. The condensin complex probably introduces positive supercoils into relaxed DNA in the presence of type I topoisomerases and converts nicked DNA into positive knotted forms in the presence of type II topoisomerases.</text>
</comment>
<keyword evidence="8" id="KW-0539">Nucleus</keyword>
<dbReference type="PANTHER" id="PTHR14222">
    <property type="entry name" value="CONDENSIN"/>
    <property type="match status" value="1"/>
</dbReference>
<feature type="compositionally biased region" description="Basic and acidic residues" evidence="11">
    <location>
        <begin position="1322"/>
        <end position="1332"/>
    </location>
</feature>
<dbReference type="EMBL" id="KN880630">
    <property type="protein sequence ID" value="KIY64551.1"/>
    <property type="molecule type" value="Genomic_DNA"/>
</dbReference>
<dbReference type="InterPro" id="IPR007673">
    <property type="entry name" value="Condensin_cplx_su1"/>
</dbReference>
<gene>
    <name evidence="14" type="ORF">CYLTODRAFT_493022</name>
</gene>
<evidence type="ECO:0000256" key="11">
    <source>
        <dbReference type="SAM" id="MobiDB-lite"/>
    </source>
</evidence>
<dbReference type="Proteomes" id="UP000054007">
    <property type="component" value="Unassembled WGS sequence"/>
</dbReference>
<evidence type="ECO:0000259" key="13">
    <source>
        <dbReference type="Pfam" id="PF12922"/>
    </source>
</evidence>
<evidence type="ECO:0000313" key="15">
    <source>
        <dbReference type="Proteomes" id="UP000054007"/>
    </source>
</evidence>
<dbReference type="Pfam" id="PF12922">
    <property type="entry name" value="Cnd1_N"/>
    <property type="match status" value="1"/>
</dbReference>
<feature type="compositionally biased region" description="Basic and acidic residues" evidence="11">
    <location>
        <begin position="496"/>
        <end position="506"/>
    </location>
</feature>
<dbReference type="InterPro" id="IPR024324">
    <property type="entry name" value="Condensin_cplx_su1_N"/>
</dbReference>
<dbReference type="GO" id="GO:0042393">
    <property type="term" value="F:histone binding"/>
    <property type="evidence" value="ECO:0007669"/>
    <property type="project" value="TreeGrafter"/>
</dbReference>